<feature type="chain" id="PRO_5002261109" evidence="1">
    <location>
        <begin position="32"/>
        <end position="69"/>
    </location>
</feature>
<evidence type="ECO:0000256" key="1">
    <source>
        <dbReference type="SAM" id="SignalP"/>
    </source>
</evidence>
<dbReference type="PaxDb" id="65489-OBART01G34020.1"/>
<evidence type="ECO:0000313" key="3">
    <source>
        <dbReference type="Proteomes" id="UP000026960"/>
    </source>
</evidence>
<evidence type="ECO:0000313" key="2">
    <source>
        <dbReference type="EnsemblPlants" id="OBART01G34020.1"/>
    </source>
</evidence>
<reference evidence="2" key="1">
    <citation type="journal article" date="2009" name="Rice">
        <title>De Novo Next Generation Sequencing of Plant Genomes.</title>
        <authorList>
            <person name="Rounsley S."/>
            <person name="Marri P.R."/>
            <person name="Yu Y."/>
            <person name="He R."/>
            <person name="Sisneros N."/>
            <person name="Goicoechea J.L."/>
            <person name="Lee S.J."/>
            <person name="Angelova A."/>
            <person name="Kudrna D."/>
            <person name="Luo M."/>
            <person name="Affourtit J."/>
            <person name="Desany B."/>
            <person name="Knight J."/>
            <person name="Niazi F."/>
            <person name="Egholm M."/>
            <person name="Wing R.A."/>
        </authorList>
    </citation>
    <scope>NUCLEOTIDE SEQUENCE [LARGE SCALE GENOMIC DNA]</scope>
    <source>
        <strain evidence="2">cv. IRGC 105608</strain>
    </source>
</reference>
<dbReference type="Gramene" id="OBART01G34020.1">
    <property type="protein sequence ID" value="OBART01G34020.1"/>
    <property type="gene ID" value="OBART01G34020"/>
</dbReference>
<sequence>MSTGHLRVFAVFLVVQVYLLAMMAAPWTVQAGPVVSLLSNVCCSMHIAGCCPAIAGGGGGSGDAAKAKP</sequence>
<keyword evidence="1" id="KW-0732">Signal</keyword>
<keyword evidence="3" id="KW-1185">Reference proteome</keyword>
<dbReference type="HOGENOM" id="CLU_181770_0_0_1"/>
<protein>
    <submittedName>
        <fullName evidence="2">Uncharacterized protein</fullName>
    </submittedName>
</protein>
<dbReference type="EnsemblPlants" id="OBART01G34020.1">
    <property type="protein sequence ID" value="OBART01G34020.1"/>
    <property type="gene ID" value="OBART01G34020"/>
</dbReference>
<feature type="signal peptide" evidence="1">
    <location>
        <begin position="1"/>
        <end position="31"/>
    </location>
</feature>
<dbReference type="Proteomes" id="UP000026960">
    <property type="component" value="Chromosome 1"/>
</dbReference>
<dbReference type="AlphaFoldDB" id="A0A0D3EV38"/>
<organism evidence="2">
    <name type="scientific">Oryza barthii</name>
    <dbReference type="NCBI Taxonomy" id="65489"/>
    <lineage>
        <taxon>Eukaryota</taxon>
        <taxon>Viridiplantae</taxon>
        <taxon>Streptophyta</taxon>
        <taxon>Embryophyta</taxon>
        <taxon>Tracheophyta</taxon>
        <taxon>Spermatophyta</taxon>
        <taxon>Magnoliopsida</taxon>
        <taxon>Liliopsida</taxon>
        <taxon>Poales</taxon>
        <taxon>Poaceae</taxon>
        <taxon>BOP clade</taxon>
        <taxon>Oryzoideae</taxon>
        <taxon>Oryzeae</taxon>
        <taxon>Oryzinae</taxon>
        <taxon>Oryza</taxon>
    </lineage>
</organism>
<reference evidence="2" key="2">
    <citation type="submission" date="2015-03" db="UniProtKB">
        <authorList>
            <consortium name="EnsemblPlants"/>
        </authorList>
    </citation>
    <scope>IDENTIFICATION</scope>
</reference>
<accession>A0A0D3EV38</accession>
<proteinExistence type="predicted"/>
<name>A0A0D3EV38_9ORYZ</name>